<comment type="catalytic activity">
    <reaction evidence="7">
        <text>Endonucleolytic cleavage of RNA, removing 5'-extranucleotides from tRNA precursor.</text>
        <dbReference type="EC" id="3.1.26.5"/>
    </reaction>
</comment>
<dbReference type="PROSITE" id="PS00648">
    <property type="entry name" value="RIBONUCLEASE_P"/>
    <property type="match status" value="1"/>
</dbReference>
<name>A0A2N5XNT9_9HYPH</name>
<evidence type="ECO:0000256" key="5">
    <source>
        <dbReference type="ARBA" id="ARBA00022801"/>
    </source>
</evidence>
<reference evidence="10 11" key="1">
    <citation type="submission" date="2018-01" db="EMBL/GenBank/DDBJ databases">
        <title>The draft genome sequence of Cohaesibacter sp. H1304.</title>
        <authorList>
            <person name="Wang N.-N."/>
            <person name="Du Z.-J."/>
        </authorList>
    </citation>
    <scope>NUCLEOTIDE SEQUENCE [LARGE SCALE GENOMIC DNA]</scope>
    <source>
        <strain evidence="10 11">H1304</strain>
    </source>
</reference>
<evidence type="ECO:0000256" key="7">
    <source>
        <dbReference type="HAMAP-Rule" id="MF_00227"/>
    </source>
</evidence>
<keyword evidence="5 7" id="KW-0378">Hydrolase</keyword>
<dbReference type="InterPro" id="IPR020539">
    <property type="entry name" value="RNase_P_CS"/>
</dbReference>
<evidence type="ECO:0000256" key="6">
    <source>
        <dbReference type="ARBA" id="ARBA00022884"/>
    </source>
</evidence>
<evidence type="ECO:0000313" key="11">
    <source>
        <dbReference type="Proteomes" id="UP000234881"/>
    </source>
</evidence>
<sequence>MEALMLRLKKRSEFLTAARGARLSRRGFVLQAIRRSPEDLQPPRVGFTVTKKVGNAVVRNRVKRRLRELARLHGPNHLKSGWDYVLIGRFGALHLTFDAMVADFKGCVRDIMGGKTDGAYRKRRPHSKATEAPNSVSTREPAAHKNTQKTD</sequence>
<keyword evidence="11" id="KW-1185">Reference proteome</keyword>
<dbReference type="GO" id="GO:0030677">
    <property type="term" value="C:ribonuclease P complex"/>
    <property type="evidence" value="ECO:0007669"/>
    <property type="project" value="TreeGrafter"/>
</dbReference>
<protein>
    <recommendedName>
        <fullName evidence="7 8">Ribonuclease P protein component</fullName>
        <shortName evidence="7">RNase P protein</shortName>
        <shortName evidence="7">RNaseP protein</shortName>
        <ecNumber evidence="7 8">3.1.26.5</ecNumber>
    </recommendedName>
    <alternativeName>
        <fullName evidence="7">Protein C5</fullName>
    </alternativeName>
</protein>
<feature type="region of interest" description="Disordered" evidence="9">
    <location>
        <begin position="115"/>
        <end position="151"/>
    </location>
</feature>
<keyword evidence="4 7" id="KW-0255">Endonuclease</keyword>
<dbReference type="Pfam" id="PF00825">
    <property type="entry name" value="Ribonuclease_P"/>
    <property type="match status" value="1"/>
</dbReference>
<dbReference type="GO" id="GO:0001682">
    <property type="term" value="P:tRNA 5'-leader removal"/>
    <property type="evidence" value="ECO:0007669"/>
    <property type="project" value="UniProtKB-UniRule"/>
</dbReference>
<dbReference type="PANTHER" id="PTHR33992">
    <property type="entry name" value="RIBONUCLEASE P PROTEIN COMPONENT"/>
    <property type="match status" value="1"/>
</dbReference>
<accession>A0A2N5XNT9</accession>
<dbReference type="OrthoDB" id="9810867at2"/>
<dbReference type="NCBIfam" id="TIGR00188">
    <property type="entry name" value="rnpA"/>
    <property type="match status" value="1"/>
</dbReference>
<dbReference type="PANTHER" id="PTHR33992:SF1">
    <property type="entry name" value="RIBONUCLEASE P PROTEIN COMPONENT"/>
    <property type="match status" value="1"/>
</dbReference>
<dbReference type="EC" id="3.1.26.5" evidence="7 8"/>
<evidence type="ECO:0000256" key="8">
    <source>
        <dbReference type="NCBIfam" id="TIGR00188"/>
    </source>
</evidence>
<organism evidence="10 11">
    <name type="scientific">Cohaesibacter celericrescens</name>
    <dbReference type="NCBI Taxonomy" id="2067669"/>
    <lineage>
        <taxon>Bacteria</taxon>
        <taxon>Pseudomonadati</taxon>
        <taxon>Pseudomonadota</taxon>
        <taxon>Alphaproteobacteria</taxon>
        <taxon>Hyphomicrobiales</taxon>
        <taxon>Cohaesibacteraceae</taxon>
    </lineage>
</organism>
<dbReference type="GO" id="GO:0004526">
    <property type="term" value="F:ribonuclease P activity"/>
    <property type="evidence" value="ECO:0007669"/>
    <property type="project" value="UniProtKB-UniRule"/>
</dbReference>
<evidence type="ECO:0000313" key="10">
    <source>
        <dbReference type="EMBL" id="PLW76196.1"/>
    </source>
</evidence>
<comment type="subunit">
    <text evidence="7">Consists of a catalytic RNA component (M1 or rnpB) and a protein subunit.</text>
</comment>
<comment type="function">
    <text evidence="1 7">RNaseP catalyzes the removal of the 5'-leader sequence from pre-tRNA to produce the mature 5'-terminus. It can also cleave other RNA substrates such as 4.5S RNA. The protein component plays an auxiliary but essential role in vivo by binding to the 5'-leader sequence and broadening the substrate specificity of the ribozyme.</text>
</comment>
<evidence type="ECO:0000256" key="3">
    <source>
        <dbReference type="ARBA" id="ARBA00022722"/>
    </source>
</evidence>
<proteinExistence type="inferred from homology"/>
<comment type="caution">
    <text evidence="10">The sequence shown here is derived from an EMBL/GenBank/DDBJ whole genome shotgun (WGS) entry which is preliminary data.</text>
</comment>
<evidence type="ECO:0000256" key="1">
    <source>
        <dbReference type="ARBA" id="ARBA00002663"/>
    </source>
</evidence>
<evidence type="ECO:0000256" key="2">
    <source>
        <dbReference type="ARBA" id="ARBA00022694"/>
    </source>
</evidence>
<evidence type="ECO:0000256" key="9">
    <source>
        <dbReference type="SAM" id="MobiDB-lite"/>
    </source>
</evidence>
<gene>
    <name evidence="7 10" type="primary">rnpA</name>
    <name evidence="10" type="ORF">C0081_14910</name>
</gene>
<dbReference type="InterPro" id="IPR020568">
    <property type="entry name" value="Ribosomal_Su5_D2-typ_SF"/>
</dbReference>
<dbReference type="Proteomes" id="UP000234881">
    <property type="component" value="Unassembled WGS sequence"/>
</dbReference>
<dbReference type="GO" id="GO:0042781">
    <property type="term" value="F:3'-tRNA processing endoribonuclease activity"/>
    <property type="evidence" value="ECO:0007669"/>
    <property type="project" value="TreeGrafter"/>
</dbReference>
<dbReference type="GO" id="GO:0000049">
    <property type="term" value="F:tRNA binding"/>
    <property type="evidence" value="ECO:0007669"/>
    <property type="project" value="UniProtKB-UniRule"/>
</dbReference>
<dbReference type="SUPFAM" id="SSF54211">
    <property type="entry name" value="Ribosomal protein S5 domain 2-like"/>
    <property type="match status" value="1"/>
</dbReference>
<dbReference type="InterPro" id="IPR014721">
    <property type="entry name" value="Ribsml_uS5_D2-typ_fold_subgr"/>
</dbReference>
<dbReference type="HAMAP" id="MF_00227">
    <property type="entry name" value="RNase_P"/>
    <property type="match status" value="1"/>
</dbReference>
<keyword evidence="3 7" id="KW-0540">Nuclease</keyword>
<dbReference type="AlphaFoldDB" id="A0A2N5XNT9"/>
<keyword evidence="6 7" id="KW-0694">RNA-binding</keyword>
<comment type="similarity">
    <text evidence="7">Belongs to the RnpA family.</text>
</comment>
<evidence type="ECO:0000256" key="4">
    <source>
        <dbReference type="ARBA" id="ARBA00022759"/>
    </source>
</evidence>
<dbReference type="Gene3D" id="3.30.230.10">
    <property type="match status" value="1"/>
</dbReference>
<keyword evidence="2 7" id="KW-0819">tRNA processing</keyword>
<dbReference type="EMBL" id="PKUQ01000031">
    <property type="protein sequence ID" value="PLW76196.1"/>
    <property type="molecule type" value="Genomic_DNA"/>
</dbReference>
<dbReference type="InterPro" id="IPR000100">
    <property type="entry name" value="RNase_P"/>
</dbReference>